<accession>A0A3N0B0E6</accession>
<keyword evidence="2" id="KW-1185">Reference proteome</keyword>
<gene>
    <name evidence="1" type="ORF">DMP08_10445</name>
</gene>
<evidence type="ECO:0000313" key="1">
    <source>
        <dbReference type="EMBL" id="RNL40304.1"/>
    </source>
</evidence>
<comment type="caution">
    <text evidence="1">The sequence shown here is derived from an EMBL/GenBank/DDBJ whole genome shotgun (WGS) entry which is preliminary data.</text>
</comment>
<dbReference type="OrthoDB" id="5243947at2"/>
<evidence type="ECO:0008006" key="3">
    <source>
        <dbReference type="Google" id="ProtNLM"/>
    </source>
</evidence>
<proteinExistence type="predicted"/>
<dbReference type="Proteomes" id="UP000278632">
    <property type="component" value="Unassembled WGS sequence"/>
</dbReference>
<evidence type="ECO:0000313" key="2">
    <source>
        <dbReference type="Proteomes" id="UP000278632"/>
    </source>
</evidence>
<organism evidence="1 2">
    <name type="scientific">Paraeggerthella hongkongensis</name>
    <dbReference type="NCBI Taxonomy" id="230658"/>
    <lineage>
        <taxon>Bacteria</taxon>
        <taxon>Bacillati</taxon>
        <taxon>Actinomycetota</taxon>
        <taxon>Coriobacteriia</taxon>
        <taxon>Eggerthellales</taxon>
        <taxon>Eggerthellaceae</taxon>
        <taxon>Paraeggerthella</taxon>
    </lineage>
</organism>
<dbReference type="AlphaFoldDB" id="A0A3N0B0E6"/>
<reference evidence="2" key="1">
    <citation type="submission" date="2018-05" db="EMBL/GenBank/DDBJ databases">
        <title>Genome Sequencing of selected type strains of the family Eggerthellaceae.</title>
        <authorList>
            <person name="Danylec N."/>
            <person name="Stoll D.A."/>
            <person name="Doetsch A."/>
            <person name="Huch M."/>
        </authorList>
    </citation>
    <scope>NUCLEOTIDE SEQUENCE [LARGE SCALE GENOMIC DNA]</scope>
    <source>
        <strain evidence="2">DSM 16106</strain>
    </source>
</reference>
<protein>
    <recommendedName>
        <fullName evidence="3">DUF697 domain-containing protein</fullName>
    </recommendedName>
</protein>
<dbReference type="RefSeq" id="WP_123192829.1">
    <property type="nucleotide sequence ID" value="NZ_QICD01000028.1"/>
</dbReference>
<name>A0A3N0B0E6_9ACTN</name>
<dbReference type="EMBL" id="QICD01000028">
    <property type="protein sequence ID" value="RNL40304.1"/>
    <property type="molecule type" value="Genomic_DNA"/>
</dbReference>
<sequence length="361" mass="37430">MQLPVDVKAVIDEATNIDEARRTSISVSVYLDDTAPGDVQAHVRQAFASASAHARVSLTYLDGRPFVPYAGDDMAVIVAGLGDQVGVCAQHVRSVGVPVMVVTTLPELVSDIARASGFPIPDGDVISPKIVQPKQLPAEGEDPSAAQSLTEPYALDDARAASLSERMGGWVIDACNDKRLACALAFPFVRKPLSMEAVNATSLQNAGVGLLVIIPGADMPVMTLNQAKMLLMIAAAYGEELNMERVKELAALVGGAFACRAVARQLVAFVPALGWAVKAAIGYTGTQAMGRAAIEYYEGGPNLGKLTDAVASARDKVVQAAARRAAQKAQATGAKAVEAVRAKAAQAVGGVRPGGSATKGR</sequence>